<sequence>MTQHPKPSIVLQVALWIAQVLIAASFGWGAYLKLFLPITELSHMWPWTAQIPPELMKLTGVFDFLGAVGILLPSLLRIKPGLTPIAAVAIIVQMIAASIFHISRGEAAGIAPNIVFALLAAFIAWGRSKKVPIRAQ</sequence>
<evidence type="ECO:0000256" key="2">
    <source>
        <dbReference type="ARBA" id="ARBA00022692"/>
    </source>
</evidence>
<feature type="transmembrane region" description="Helical" evidence="5">
    <location>
        <begin position="9"/>
        <end position="35"/>
    </location>
</feature>
<reference evidence="6 7" key="1">
    <citation type="submission" date="2018-11" db="EMBL/GenBank/DDBJ databases">
        <authorList>
            <person name="Zhou Z."/>
            <person name="Wang G."/>
        </authorList>
    </citation>
    <scope>NUCLEOTIDE SEQUENCE [LARGE SCALE GENOMIC DNA]</scope>
    <source>
        <strain evidence="6 7">KCTC52004</strain>
    </source>
</reference>
<evidence type="ECO:0000256" key="1">
    <source>
        <dbReference type="ARBA" id="ARBA00004141"/>
    </source>
</evidence>
<evidence type="ECO:0000256" key="3">
    <source>
        <dbReference type="ARBA" id="ARBA00022989"/>
    </source>
</evidence>
<feature type="transmembrane region" description="Helical" evidence="5">
    <location>
        <begin position="108"/>
        <end position="126"/>
    </location>
</feature>
<dbReference type="Proteomes" id="UP000271925">
    <property type="component" value="Unassembled WGS sequence"/>
</dbReference>
<comment type="subcellular location">
    <subcellularLocation>
        <location evidence="1">Membrane</location>
        <topology evidence="1">Multi-pass membrane protein</topology>
    </subcellularLocation>
</comment>
<keyword evidence="4 5" id="KW-0472">Membrane</keyword>
<dbReference type="Pfam" id="PF13564">
    <property type="entry name" value="DoxX_2"/>
    <property type="match status" value="1"/>
</dbReference>
<proteinExistence type="predicted"/>
<dbReference type="OrthoDB" id="3385086at2"/>
<dbReference type="RefSeq" id="WP_124870114.1">
    <property type="nucleotide sequence ID" value="NZ_RQJO01000007.1"/>
</dbReference>
<dbReference type="AlphaFoldDB" id="A0A3P1BZU3"/>
<dbReference type="EMBL" id="RQJO01000007">
    <property type="protein sequence ID" value="RRB06675.1"/>
    <property type="molecule type" value="Genomic_DNA"/>
</dbReference>
<feature type="transmembrane region" description="Helical" evidence="5">
    <location>
        <begin position="55"/>
        <end position="75"/>
    </location>
</feature>
<accession>A0A3P1BZU3</accession>
<organism evidence="6 7">
    <name type="scientific">Larkinella rosea</name>
    <dbReference type="NCBI Taxonomy" id="2025312"/>
    <lineage>
        <taxon>Bacteria</taxon>
        <taxon>Pseudomonadati</taxon>
        <taxon>Bacteroidota</taxon>
        <taxon>Cytophagia</taxon>
        <taxon>Cytophagales</taxon>
        <taxon>Spirosomataceae</taxon>
        <taxon>Larkinella</taxon>
    </lineage>
</organism>
<gene>
    <name evidence="6" type="ORF">EHT25_02450</name>
</gene>
<comment type="caution">
    <text evidence="6">The sequence shown here is derived from an EMBL/GenBank/DDBJ whole genome shotgun (WGS) entry which is preliminary data.</text>
</comment>
<evidence type="ECO:0000313" key="6">
    <source>
        <dbReference type="EMBL" id="RRB06675.1"/>
    </source>
</evidence>
<protein>
    <submittedName>
        <fullName evidence="6">DoxX family protein</fullName>
    </submittedName>
</protein>
<dbReference type="InterPro" id="IPR032808">
    <property type="entry name" value="DoxX"/>
</dbReference>
<keyword evidence="3 5" id="KW-1133">Transmembrane helix</keyword>
<keyword evidence="2 5" id="KW-0812">Transmembrane</keyword>
<evidence type="ECO:0000256" key="5">
    <source>
        <dbReference type="SAM" id="Phobius"/>
    </source>
</evidence>
<name>A0A3P1BZU3_9BACT</name>
<keyword evidence="7" id="KW-1185">Reference proteome</keyword>
<dbReference type="GO" id="GO:0016020">
    <property type="term" value="C:membrane"/>
    <property type="evidence" value="ECO:0007669"/>
    <property type="project" value="UniProtKB-SubCell"/>
</dbReference>
<evidence type="ECO:0000256" key="4">
    <source>
        <dbReference type="ARBA" id="ARBA00023136"/>
    </source>
</evidence>
<feature type="transmembrane region" description="Helical" evidence="5">
    <location>
        <begin position="82"/>
        <end position="102"/>
    </location>
</feature>
<evidence type="ECO:0000313" key="7">
    <source>
        <dbReference type="Proteomes" id="UP000271925"/>
    </source>
</evidence>